<keyword evidence="8" id="KW-1185">Reference proteome</keyword>
<proteinExistence type="predicted"/>
<dbReference type="PANTHER" id="PTHR47313:SF1">
    <property type="entry name" value="RIBOSOMAL RNA LARGE SUBUNIT METHYLTRANSFERASE K_L"/>
    <property type="match status" value="1"/>
</dbReference>
<reference evidence="5 7" key="1">
    <citation type="submission" date="2012-06" db="EMBL/GenBank/DDBJ databases">
        <title>Draft genome sequence of Lactobacillus gigeriorum CRBIP 24.85T, isolated from chicken crop.</title>
        <authorList>
            <person name="Cousin S."/>
            <person name="Ma L."/>
            <person name="Creno S."/>
            <person name="Clermont D."/>
            <person name="Loux V."/>
            <person name="Bizet C."/>
            <person name="Bouchier C."/>
        </authorList>
    </citation>
    <scope>NUCLEOTIDE SEQUENCE [LARGE SCALE GENOMIC DNA]</scope>
    <source>
        <strain evidence="7">CRBIP 24.85T</strain>
        <strain evidence="5">Type strain: CRBIP 24.85</strain>
    </source>
</reference>
<evidence type="ECO:0000256" key="3">
    <source>
        <dbReference type="PROSITE-ProRule" id="PRU00529"/>
    </source>
</evidence>
<dbReference type="GO" id="GO:0070043">
    <property type="term" value="F:rRNA (guanine-N7-)-methyltransferase activity"/>
    <property type="evidence" value="ECO:0007669"/>
    <property type="project" value="TreeGrafter"/>
</dbReference>
<dbReference type="PATRIC" id="fig|1423751.3.peg.688"/>
<reference evidence="6 8" key="2">
    <citation type="journal article" date="2015" name="Genome Announc.">
        <title>Expanding the biotechnology potential of lactobacilli through comparative genomics of 213 strains and associated genera.</title>
        <authorList>
            <person name="Sun Z."/>
            <person name="Harris H.M."/>
            <person name="McCann A."/>
            <person name="Guo C."/>
            <person name="Argimon S."/>
            <person name="Zhang W."/>
            <person name="Yang X."/>
            <person name="Jeffery I.B."/>
            <person name="Cooney J.C."/>
            <person name="Kagawa T.F."/>
            <person name="Liu W."/>
            <person name="Song Y."/>
            <person name="Salvetti E."/>
            <person name="Wrobel A."/>
            <person name="Rasinkangas P."/>
            <person name="Parkhill J."/>
            <person name="Rea M.C."/>
            <person name="O'Sullivan O."/>
            <person name="Ritari J."/>
            <person name="Douillard F.P."/>
            <person name="Paul Ross R."/>
            <person name="Yang R."/>
            <person name="Briner A.E."/>
            <person name="Felis G.E."/>
            <person name="de Vos W.M."/>
            <person name="Barrangou R."/>
            <person name="Klaenhammer T.R."/>
            <person name="Caufield P.W."/>
            <person name="Cui Y."/>
            <person name="Zhang H."/>
            <person name="O'Toole P.W."/>
        </authorList>
    </citation>
    <scope>NUCLEOTIDE SEQUENCE [LARGE SCALE GENOMIC DNA]</scope>
    <source>
        <strain evidence="6 8">DSM 23908</strain>
    </source>
</reference>
<dbReference type="CDD" id="cd11715">
    <property type="entry name" value="THUMP_AdoMetMT"/>
    <property type="match status" value="1"/>
</dbReference>
<dbReference type="SUPFAM" id="SSF53335">
    <property type="entry name" value="S-adenosyl-L-methionine-dependent methyltransferases"/>
    <property type="match status" value="1"/>
</dbReference>
<evidence type="ECO:0000313" key="5">
    <source>
        <dbReference type="EMBL" id="CCI87821.1"/>
    </source>
</evidence>
<sequence length="416" mass="47756">MAAEDNLPRLSEQNVAYRNSQGRVELLIEAQLFFKFYESRKSMKKYTLYATMGAGFESVVAKELQSLGYQTRTENGRVFFEGDQSDIVKTNLWLRTADRIKILLIEFKATSFEELYDQVYDYSWATLLPVDAQFPVKGRSVRSKLHSEPDVQSITKKAIVDKMIDQYHRRGFLPETGSYYPLDVHIYKDVVRLSLDTTGDSLFKRGYRVEHGGAPLKENFAAGLLRLTPYDGSHPIIDPMTGSGTLAIEAALIAKNIAPGSWRKFAFDNFDWFDQEAHYLALEEAKTKVKILEAPIWASDIDQSILEVAKLNAHNAGVLQDIRFKQVAVKDFATDLENGIIIANPPYGKRLKDKESANKLYEEMGNIFRPMTSFNQYYLTAAPEFEKYFGRKATKKRKLFNGNLRVDFYQYWVNKR</sequence>
<evidence type="ECO:0000256" key="2">
    <source>
        <dbReference type="ARBA" id="ARBA00022679"/>
    </source>
</evidence>
<accession>I7LE20</accession>
<gene>
    <name evidence="5" type="ORF">BN52_00635</name>
    <name evidence="6" type="ORF">FC38_GL000665</name>
</gene>
<dbReference type="InterPro" id="IPR054170">
    <property type="entry name" value="RlmL_1st"/>
</dbReference>
<dbReference type="GO" id="GO:0003723">
    <property type="term" value="F:RNA binding"/>
    <property type="evidence" value="ECO:0007669"/>
    <property type="project" value="UniProtKB-UniRule"/>
</dbReference>
<dbReference type="PROSITE" id="PS00092">
    <property type="entry name" value="N6_MTASE"/>
    <property type="match status" value="1"/>
</dbReference>
<dbReference type="PROSITE" id="PS51165">
    <property type="entry name" value="THUMP"/>
    <property type="match status" value="1"/>
</dbReference>
<dbReference type="GO" id="GO:0008990">
    <property type="term" value="F:rRNA (guanine-N2-)-methyltransferase activity"/>
    <property type="evidence" value="ECO:0007669"/>
    <property type="project" value="TreeGrafter"/>
</dbReference>
<dbReference type="InterPro" id="IPR002052">
    <property type="entry name" value="DNA_methylase_N6_adenine_CS"/>
</dbReference>
<dbReference type="Proteomes" id="UP000051521">
    <property type="component" value="Unassembled WGS sequence"/>
</dbReference>
<dbReference type="InterPro" id="IPR029063">
    <property type="entry name" value="SAM-dependent_MTases_sf"/>
</dbReference>
<organism evidence="5 7">
    <name type="scientific">Lactobacillus gigeriorum DSM 23908 = CRBIP 24.85</name>
    <dbReference type="NCBI Taxonomy" id="1423751"/>
    <lineage>
        <taxon>Bacteria</taxon>
        <taxon>Bacillati</taxon>
        <taxon>Bacillota</taxon>
        <taxon>Bacilli</taxon>
        <taxon>Lactobacillales</taxon>
        <taxon>Lactobacillaceae</taxon>
        <taxon>Lactobacillus</taxon>
    </lineage>
</organism>
<evidence type="ECO:0000259" key="4">
    <source>
        <dbReference type="PROSITE" id="PS51165"/>
    </source>
</evidence>
<dbReference type="InterPro" id="IPR004114">
    <property type="entry name" value="THUMP_dom"/>
</dbReference>
<dbReference type="Pfam" id="PF02926">
    <property type="entry name" value="THUMP"/>
    <property type="match status" value="1"/>
</dbReference>
<keyword evidence="2" id="KW-0808">Transferase</keyword>
<dbReference type="AlphaFoldDB" id="I7LE20"/>
<dbReference type="InterPro" id="IPR000241">
    <property type="entry name" value="RlmKL-like_Mtase"/>
</dbReference>
<dbReference type="Proteomes" id="UP000009326">
    <property type="component" value="Unassembled WGS sequence"/>
</dbReference>
<evidence type="ECO:0000313" key="7">
    <source>
        <dbReference type="Proteomes" id="UP000009326"/>
    </source>
</evidence>
<keyword evidence="1 5" id="KW-0489">Methyltransferase</keyword>
<feature type="domain" description="THUMP" evidence="4">
    <location>
        <begin position="86"/>
        <end position="197"/>
    </location>
</feature>
<comment type="caution">
    <text evidence="5">The sequence shown here is derived from an EMBL/GenBank/DDBJ whole genome shotgun (WGS) entry which is preliminary data.</text>
</comment>
<dbReference type="Gene3D" id="3.40.50.150">
    <property type="entry name" value="Vaccinia Virus protein VP39"/>
    <property type="match status" value="1"/>
</dbReference>
<evidence type="ECO:0000313" key="6">
    <source>
        <dbReference type="EMBL" id="KRN14582.1"/>
    </source>
</evidence>
<evidence type="ECO:0000256" key="1">
    <source>
        <dbReference type="ARBA" id="ARBA00022603"/>
    </source>
</evidence>
<dbReference type="EMBL" id="CAKC01000093">
    <property type="protein sequence ID" value="CCI87821.1"/>
    <property type="molecule type" value="Genomic_DNA"/>
</dbReference>
<dbReference type="Gene3D" id="3.30.2130.30">
    <property type="match status" value="1"/>
</dbReference>
<evidence type="ECO:0000313" key="8">
    <source>
        <dbReference type="Proteomes" id="UP000051521"/>
    </source>
</evidence>
<dbReference type="Pfam" id="PF22020">
    <property type="entry name" value="RlmL_1st"/>
    <property type="match status" value="1"/>
</dbReference>
<name>I7LE20_9LACO</name>
<dbReference type="EMBL" id="AYZO01000002">
    <property type="protein sequence ID" value="KRN14582.1"/>
    <property type="molecule type" value="Genomic_DNA"/>
</dbReference>
<dbReference type="STRING" id="1423751.FC38_GL000665"/>
<dbReference type="PANTHER" id="PTHR47313">
    <property type="entry name" value="RIBOSOMAL RNA LARGE SUBUNIT METHYLTRANSFERASE K/L"/>
    <property type="match status" value="1"/>
</dbReference>
<dbReference type="Pfam" id="PF01170">
    <property type="entry name" value="UPF0020"/>
    <property type="match status" value="1"/>
</dbReference>
<keyword evidence="3" id="KW-0694">RNA-binding</keyword>
<protein>
    <submittedName>
        <fullName evidence="5">N6-adenine-specific DNA methylase</fullName>
    </submittedName>
    <submittedName>
        <fullName evidence="6">Site-specific dna-methyltransferase</fullName>
    </submittedName>
</protein>